<keyword evidence="1" id="KW-0812">Transmembrane</keyword>
<evidence type="ECO:0000313" key="3">
    <source>
        <dbReference type="Proteomes" id="UP000520156"/>
    </source>
</evidence>
<sequence>MPASVLAAEHRSPRRPFTGRHMAAIMIAFFGVVIAVNVLMASLASRTFGGVVVENSYVASQHFNRWLDEAGAERRLGWRAAIHRAADGRIEVTLTGAPERAVVTGEAWHPLGQAPDHLLRFRPQGATYRSTRSVPAGRWRIRIEVRAGAQRWRSEQTVS</sequence>
<dbReference type="AlphaFoldDB" id="A0A7X1F853"/>
<dbReference type="Proteomes" id="UP000520156">
    <property type="component" value="Unassembled WGS sequence"/>
</dbReference>
<dbReference type="InterPro" id="IPR008620">
    <property type="entry name" value="FixH"/>
</dbReference>
<keyword evidence="3" id="KW-1185">Reference proteome</keyword>
<evidence type="ECO:0000256" key="1">
    <source>
        <dbReference type="SAM" id="Phobius"/>
    </source>
</evidence>
<accession>A0A7X1F853</accession>
<keyword evidence="1" id="KW-0472">Membrane</keyword>
<protein>
    <submittedName>
        <fullName evidence="2">FixH family protein</fullName>
    </submittedName>
</protein>
<feature type="transmembrane region" description="Helical" evidence="1">
    <location>
        <begin position="21"/>
        <end position="44"/>
    </location>
</feature>
<proteinExistence type="predicted"/>
<gene>
    <name evidence="2" type="ORF">H7F49_10735</name>
</gene>
<dbReference type="EMBL" id="JACLAU010000015">
    <property type="protein sequence ID" value="MBC2652182.1"/>
    <property type="molecule type" value="Genomic_DNA"/>
</dbReference>
<reference evidence="2 3" key="1">
    <citation type="submission" date="2020-08" db="EMBL/GenBank/DDBJ databases">
        <title>The genome sequence of Novosphingobium flavum 4Y4.</title>
        <authorList>
            <person name="Liu Y."/>
        </authorList>
    </citation>
    <scope>NUCLEOTIDE SEQUENCE [LARGE SCALE GENOMIC DNA]</scope>
    <source>
        <strain evidence="2 3">4Y4</strain>
    </source>
</reference>
<keyword evidence="1" id="KW-1133">Transmembrane helix</keyword>
<comment type="caution">
    <text evidence="2">The sequence shown here is derived from an EMBL/GenBank/DDBJ whole genome shotgun (WGS) entry which is preliminary data.</text>
</comment>
<organism evidence="2 3">
    <name type="scientific">Novosphingobium aerophilum</name>
    <dbReference type="NCBI Taxonomy" id="2839843"/>
    <lineage>
        <taxon>Bacteria</taxon>
        <taxon>Pseudomonadati</taxon>
        <taxon>Pseudomonadota</taxon>
        <taxon>Alphaproteobacteria</taxon>
        <taxon>Sphingomonadales</taxon>
        <taxon>Sphingomonadaceae</taxon>
        <taxon>Novosphingobium</taxon>
    </lineage>
</organism>
<evidence type="ECO:0000313" key="2">
    <source>
        <dbReference type="EMBL" id="MBC2652182.1"/>
    </source>
</evidence>
<dbReference type="Pfam" id="PF05751">
    <property type="entry name" value="FixH"/>
    <property type="match status" value="1"/>
</dbReference>
<name>A0A7X1F853_9SPHN</name>